<dbReference type="AlphaFoldDB" id="A0A9P4KCA9"/>
<comment type="caution">
    <text evidence="3">The sequence shown here is derived from an EMBL/GenBank/DDBJ whole genome shotgun (WGS) entry which is preliminary data.</text>
</comment>
<evidence type="ECO:0000256" key="1">
    <source>
        <dbReference type="SAM" id="MobiDB-lite"/>
    </source>
</evidence>
<feature type="transmembrane region" description="Helical" evidence="2">
    <location>
        <begin position="64"/>
        <end position="84"/>
    </location>
</feature>
<dbReference type="EMBL" id="ML986602">
    <property type="protein sequence ID" value="KAF2265955.1"/>
    <property type="molecule type" value="Genomic_DNA"/>
</dbReference>
<keyword evidence="4" id="KW-1185">Reference proteome</keyword>
<evidence type="ECO:0000313" key="4">
    <source>
        <dbReference type="Proteomes" id="UP000800093"/>
    </source>
</evidence>
<keyword evidence="2" id="KW-1133">Transmembrane helix</keyword>
<dbReference type="Proteomes" id="UP000800093">
    <property type="component" value="Unassembled WGS sequence"/>
</dbReference>
<evidence type="ECO:0000313" key="3">
    <source>
        <dbReference type="EMBL" id="KAF2265955.1"/>
    </source>
</evidence>
<evidence type="ECO:0000256" key="2">
    <source>
        <dbReference type="SAM" id="Phobius"/>
    </source>
</evidence>
<keyword evidence="2" id="KW-0472">Membrane</keyword>
<accession>A0A9P4KCA9</accession>
<gene>
    <name evidence="3" type="ORF">CC78DRAFT_578804</name>
</gene>
<protein>
    <submittedName>
        <fullName evidence="3">Uncharacterized protein</fullName>
    </submittedName>
</protein>
<feature type="region of interest" description="Disordered" evidence="1">
    <location>
        <begin position="1"/>
        <end position="26"/>
    </location>
</feature>
<name>A0A9P4KCA9_9PLEO</name>
<reference evidence="4" key="1">
    <citation type="journal article" date="2020" name="Stud. Mycol.">
        <title>101 Dothideomycetes genomes: A test case for predicting lifestyles and emergence of pathogens.</title>
        <authorList>
            <person name="Haridas S."/>
            <person name="Albert R."/>
            <person name="Binder M."/>
            <person name="Bloem J."/>
            <person name="LaButti K."/>
            <person name="Salamov A."/>
            <person name="Andreopoulos B."/>
            <person name="Baker S."/>
            <person name="Barry K."/>
            <person name="Bills G."/>
            <person name="Bluhm B."/>
            <person name="Cannon C."/>
            <person name="Castanera R."/>
            <person name="Culley D."/>
            <person name="Daum C."/>
            <person name="Ezra D."/>
            <person name="Gonzalez J."/>
            <person name="Henrissat B."/>
            <person name="Kuo A."/>
            <person name="Liang C."/>
            <person name="Lipzen A."/>
            <person name="Lutzoni F."/>
            <person name="Magnuson J."/>
            <person name="Mondo S."/>
            <person name="Nolan M."/>
            <person name="Ohm R."/>
            <person name="Pangilinan J."/>
            <person name="Park H.-J."/>
            <person name="Ramirez L."/>
            <person name="Alfaro M."/>
            <person name="Sun H."/>
            <person name="Tritt A."/>
            <person name="Yoshinaga Y."/>
            <person name="Zwiers L.-H."/>
            <person name="Turgeon B."/>
            <person name="Goodwin S."/>
            <person name="Spatafora J."/>
            <person name="Crous P."/>
            <person name="Grigoriev I."/>
        </authorList>
    </citation>
    <scope>NUCLEOTIDE SEQUENCE [LARGE SCALE GENOMIC DNA]</scope>
    <source>
        <strain evidence="4">CBS 304.66</strain>
    </source>
</reference>
<sequence length="181" mass="19899">MGTSMKGIPAARTWRRPAPGSQSCARQPRFKVQRLGKRAGQWRNHVPVGPYESLKSTRAKKANAGGIFSVLLSSVAFALGGALLVNEQSEPYRQPLKLPRGEGGTYGMCLGTIVNHSHLSIHRMRRTGNRHCNGGMYGGVVPRCLCLKTPRYAGPREIEQLSLVSSRKNQKSRRIASSDFQ</sequence>
<proteinExistence type="predicted"/>
<organism evidence="3 4">
    <name type="scientific">Lojkania enalia</name>
    <dbReference type="NCBI Taxonomy" id="147567"/>
    <lineage>
        <taxon>Eukaryota</taxon>
        <taxon>Fungi</taxon>
        <taxon>Dikarya</taxon>
        <taxon>Ascomycota</taxon>
        <taxon>Pezizomycotina</taxon>
        <taxon>Dothideomycetes</taxon>
        <taxon>Pleosporomycetidae</taxon>
        <taxon>Pleosporales</taxon>
        <taxon>Pleosporales incertae sedis</taxon>
        <taxon>Lojkania</taxon>
    </lineage>
</organism>
<keyword evidence="2" id="KW-0812">Transmembrane</keyword>